<feature type="binding site" evidence="9 11">
    <location>
        <position position="295"/>
    </location>
    <ligand>
        <name>Mg(2+)</name>
        <dbReference type="ChEBI" id="CHEBI:18420"/>
    </ligand>
</feature>
<evidence type="ECO:0000313" key="14">
    <source>
        <dbReference type="EMBL" id="PIP22047.1"/>
    </source>
</evidence>
<dbReference type="InterPro" id="IPR036849">
    <property type="entry name" value="Enolase-like_C_sf"/>
</dbReference>
<dbReference type="EMBL" id="PCRN01000094">
    <property type="protein sequence ID" value="PIP22047.1"/>
    <property type="molecule type" value="Genomic_DNA"/>
</dbReference>
<feature type="binding site" evidence="9">
    <location>
        <position position="227"/>
    </location>
    <ligand>
        <name>Mg(2+)</name>
        <dbReference type="ChEBI" id="CHEBI:18420"/>
    </ligand>
</feature>
<comment type="similarity">
    <text evidence="2 9">Belongs to the enolase family.</text>
</comment>
<keyword evidence="9" id="KW-0963">Cytoplasm</keyword>
<feature type="binding site" evidence="9">
    <location>
        <position position="154"/>
    </location>
    <ligand>
        <name>(2R)-2-phosphoglycerate</name>
        <dbReference type="ChEBI" id="CHEBI:58289"/>
    </ligand>
</feature>
<feature type="binding site" evidence="9 11">
    <location>
        <position position="268"/>
    </location>
    <ligand>
        <name>Mg(2+)</name>
        <dbReference type="ChEBI" id="CHEBI:18420"/>
    </ligand>
</feature>
<evidence type="ECO:0000256" key="4">
    <source>
        <dbReference type="ARBA" id="ARBA00017068"/>
    </source>
</evidence>
<feature type="binding site" evidence="9">
    <location>
        <position position="320"/>
    </location>
    <ligand>
        <name>(2R)-2-phosphoglycerate</name>
        <dbReference type="ChEBI" id="CHEBI:58289"/>
    </ligand>
</feature>
<comment type="cofactor">
    <cofactor evidence="9">
        <name>Mg(2+)</name>
        <dbReference type="ChEBI" id="CHEBI:18420"/>
    </cofactor>
    <text evidence="9">Binds a second Mg(2+) ion via substrate during catalysis.</text>
</comment>
<dbReference type="Gene3D" id="3.30.390.10">
    <property type="entry name" value="Enolase-like, N-terminal domain"/>
    <property type="match status" value="1"/>
</dbReference>
<dbReference type="InterPro" id="IPR020811">
    <property type="entry name" value="Enolase_N"/>
</dbReference>
<dbReference type="GO" id="GO:0000015">
    <property type="term" value="C:phosphopyruvate hydratase complex"/>
    <property type="evidence" value="ECO:0007669"/>
    <property type="project" value="InterPro"/>
</dbReference>
<dbReference type="SMART" id="SM01193">
    <property type="entry name" value="Enolase_N"/>
    <property type="match status" value="1"/>
</dbReference>
<evidence type="ECO:0000256" key="6">
    <source>
        <dbReference type="ARBA" id="ARBA00022842"/>
    </source>
</evidence>
<dbReference type="PANTHER" id="PTHR11902:SF1">
    <property type="entry name" value="ENOLASE"/>
    <property type="match status" value="1"/>
</dbReference>
<evidence type="ECO:0000256" key="8">
    <source>
        <dbReference type="ARBA" id="ARBA00023239"/>
    </source>
</evidence>
<comment type="function">
    <text evidence="9">Catalyzes the reversible conversion of 2-phosphoglycerate (2-PG) into phosphoenolpyruvate (PEP). It is essential for the degradation of carbohydrates via glycolysis.</text>
</comment>
<dbReference type="InterPro" id="IPR020809">
    <property type="entry name" value="Enolase_CS"/>
</dbReference>
<feature type="binding site" evidence="9">
    <location>
        <position position="349"/>
    </location>
    <ligand>
        <name>(2R)-2-phosphoglycerate</name>
        <dbReference type="ChEBI" id="CHEBI:58289"/>
    </ligand>
</feature>
<evidence type="ECO:0000259" key="12">
    <source>
        <dbReference type="SMART" id="SM01192"/>
    </source>
</evidence>
<protein>
    <recommendedName>
        <fullName evidence="4 9">Enolase</fullName>
        <ecNumber evidence="3 9">4.2.1.11</ecNumber>
    </recommendedName>
    <alternativeName>
        <fullName evidence="9">2-phospho-D-glycerate hydro-lyase</fullName>
    </alternativeName>
    <alternativeName>
        <fullName evidence="9">2-phosphoglycerate dehydratase</fullName>
    </alternativeName>
</protein>
<proteinExistence type="inferred from homology"/>
<dbReference type="GO" id="GO:0006096">
    <property type="term" value="P:glycolytic process"/>
    <property type="evidence" value="ECO:0007669"/>
    <property type="project" value="UniProtKB-UniRule"/>
</dbReference>
<dbReference type="GO" id="GO:0004634">
    <property type="term" value="F:phosphopyruvate hydratase activity"/>
    <property type="evidence" value="ECO:0007669"/>
    <property type="project" value="UniProtKB-UniRule"/>
</dbReference>
<dbReference type="SUPFAM" id="SSF51604">
    <property type="entry name" value="Enolase C-terminal domain-like"/>
    <property type="match status" value="1"/>
</dbReference>
<dbReference type="UniPathway" id="UPA00109">
    <property type="reaction ID" value="UER00187"/>
</dbReference>
<keyword evidence="8 9" id="KW-0456">Lyase</keyword>
<comment type="caution">
    <text evidence="14">The sequence shown here is derived from an EMBL/GenBank/DDBJ whole genome shotgun (WGS) entry which is preliminary data.</text>
</comment>
<feature type="domain" description="Enolase N-terminal" evidence="13">
    <location>
        <begin position="5"/>
        <end position="123"/>
    </location>
</feature>
<feature type="domain" description="Enolase C-terminal TIM barrel" evidence="12">
    <location>
        <begin position="130"/>
        <end position="397"/>
    </location>
</feature>
<dbReference type="CDD" id="cd03313">
    <property type="entry name" value="enolase"/>
    <property type="match status" value="1"/>
</dbReference>
<keyword evidence="6 9" id="KW-0460">Magnesium</keyword>
<evidence type="ECO:0000256" key="10">
    <source>
        <dbReference type="PIRSR" id="PIRSR001400-1"/>
    </source>
</evidence>
<dbReference type="SFLD" id="SFLDG00178">
    <property type="entry name" value="enolase"/>
    <property type="match status" value="1"/>
</dbReference>
<dbReference type="PROSITE" id="PS00164">
    <property type="entry name" value="ENOLASE"/>
    <property type="match status" value="1"/>
</dbReference>
<sequence>MTSKIESIKAREILDSRGNPTVEVELITNFGKFSASVPSGASKGRDEAVALNTKKAINNVNKIIAPKLKGKDVTRQREIDNLMIKLDGTKNKSKLGGNALVGVSLAVCRAGAKANNLPLWKWISKIARTQPLLPTPCILFIEGGLHSKGDLGFQEFMAYFPARSFKEKFKIASDIYKKLGQALKKRYGKRAARLGMEGAFTPPINKTKEVLDLLMGAGGNKINIIIDAAASTFFKKGKYNLEKKKLSRGELLRFYLELCKNYPIAALEDPFFEEDWQGFQQITKKIGKKVTIVGDDLLVTNLRRIKKAMEKKACNGLILKPNQVGTVTETIEAAKYAVKRKWKVFIKHRGGETKDDFIADLAVGLGTGWIMAGAPTKIERMVKYNRLLEIEEELHEN</sequence>
<dbReference type="PANTHER" id="PTHR11902">
    <property type="entry name" value="ENOLASE"/>
    <property type="match status" value="1"/>
</dbReference>
<dbReference type="SFLD" id="SFLDS00001">
    <property type="entry name" value="Enolase"/>
    <property type="match status" value="1"/>
</dbReference>
<dbReference type="SFLD" id="SFLDF00002">
    <property type="entry name" value="enolase"/>
    <property type="match status" value="1"/>
</dbReference>
<evidence type="ECO:0000256" key="7">
    <source>
        <dbReference type="ARBA" id="ARBA00023152"/>
    </source>
</evidence>
<dbReference type="GO" id="GO:0009986">
    <property type="term" value="C:cell surface"/>
    <property type="evidence" value="ECO:0007669"/>
    <property type="project" value="UniProtKB-SubCell"/>
</dbReference>
<comment type="subcellular location">
    <subcellularLocation>
        <location evidence="9">Cytoplasm</location>
    </subcellularLocation>
    <subcellularLocation>
        <location evidence="9">Secreted</location>
    </subcellularLocation>
    <subcellularLocation>
        <location evidence="9">Cell surface</location>
    </subcellularLocation>
    <text evidence="9">Fractions of enolase are present in both the cytoplasm and on the cell surface.</text>
</comment>
<dbReference type="AlphaFoldDB" id="A0A2G9YS29"/>
<dbReference type="SMART" id="SM01192">
    <property type="entry name" value="Enolase_C"/>
    <property type="match status" value="1"/>
</dbReference>
<dbReference type="InterPro" id="IPR000941">
    <property type="entry name" value="Enolase"/>
</dbReference>
<evidence type="ECO:0000313" key="15">
    <source>
        <dbReference type="Proteomes" id="UP000229054"/>
    </source>
</evidence>
<dbReference type="Gene3D" id="3.20.20.120">
    <property type="entry name" value="Enolase-like C-terminal domain"/>
    <property type="match status" value="1"/>
</dbReference>
<dbReference type="HAMAP" id="MF_00318">
    <property type="entry name" value="Enolase"/>
    <property type="match status" value="1"/>
</dbReference>
<comment type="catalytic activity">
    <reaction evidence="9">
        <text>(2R)-2-phosphoglycerate = phosphoenolpyruvate + H2O</text>
        <dbReference type="Rhea" id="RHEA:10164"/>
        <dbReference type="ChEBI" id="CHEBI:15377"/>
        <dbReference type="ChEBI" id="CHEBI:58289"/>
        <dbReference type="ChEBI" id="CHEBI:58702"/>
        <dbReference type="EC" id="4.2.1.11"/>
    </reaction>
</comment>
<dbReference type="PRINTS" id="PR00148">
    <property type="entry name" value="ENOLASE"/>
</dbReference>
<keyword evidence="7 9" id="KW-0324">Glycolysis</keyword>
<feature type="active site" description="Proton donor" evidence="9 10">
    <location>
        <position position="197"/>
    </location>
</feature>
<dbReference type="Proteomes" id="UP000229054">
    <property type="component" value="Unassembled WGS sequence"/>
</dbReference>
<comment type="pathway">
    <text evidence="1 9">Carbohydrate degradation; glycolysis; pyruvate from D-glyceraldehyde 3-phosphate: step 4/5.</text>
</comment>
<evidence type="ECO:0000256" key="3">
    <source>
        <dbReference type="ARBA" id="ARBA00012058"/>
    </source>
</evidence>
<dbReference type="SUPFAM" id="SSF54826">
    <property type="entry name" value="Enolase N-terminal domain-like"/>
    <property type="match status" value="1"/>
</dbReference>
<accession>A0A2G9YS29</accession>
<evidence type="ECO:0000256" key="11">
    <source>
        <dbReference type="PIRSR" id="PIRSR001400-3"/>
    </source>
</evidence>
<evidence type="ECO:0000256" key="9">
    <source>
        <dbReference type="HAMAP-Rule" id="MF_00318"/>
    </source>
</evidence>
<comment type="caution">
    <text evidence="9">Lacks conserved residue(s) required for the propagation of feature annotation.</text>
</comment>
<keyword evidence="14" id="KW-0670">Pyruvate</keyword>
<evidence type="ECO:0000256" key="2">
    <source>
        <dbReference type="ARBA" id="ARBA00009604"/>
    </source>
</evidence>
<keyword evidence="5 9" id="KW-0964">Secreted</keyword>
<dbReference type="GO" id="GO:0005576">
    <property type="term" value="C:extracellular region"/>
    <property type="evidence" value="ECO:0007669"/>
    <property type="project" value="UniProtKB-SubCell"/>
</dbReference>
<name>A0A2G9YS29_9BACT</name>
<comment type="cofactor">
    <cofactor evidence="11">
        <name>Mg(2+)</name>
        <dbReference type="ChEBI" id="CHEBI:18420"/>
    </cofactor>
    <text evidence="11">Mg(2+) is required for catalysis and for stabilizing the dimer.</text>
</comment>
<dbReference type="GO" id="GO:0000287">
    <property type="term" value="F:magnesium ion binding"/>
    <property type="evidence" value="ECO:0007669"/>
    <property type="project" value="UniProtKB-UniRule"/>
</dbReference>
<evidence type="ECO:0000259" key="13">
    <source>
        <dbReference type="SMART" id="SM01193"/>
    </source>
</evidence>
<evidence type="ECO:0000256" key="5">
    <source>
        <dbReference type="ARBA" id="ARBA00022525"/>
    </source>
</evidence>
<reference evidence="14 15" key="1">
    <citation type="submission" date="2017-09" db="EMBL/GenBank/DDBJ databases">
        <title>Depth-based differentiation of microbial function through sediment-hosted aquifers and enrichment of novel symbionts in the deep terrestrial subsurface.</title>
        <authorList>
            <person name="Probst A.J."/>
            <person name="Ladd B."/>
            <person name="Jarett J.K."/>
            <person name="Geller-Mcgrath D.E."/>
            <person name="Sieber C.M."/>
            <person name="Emerson J.B."/>
            <person name="Anantharaman K."/>
            <person name="Thomas B.C."/>
            <person name="Malmstrom R."/>
            <person name="Stieglmeier M."/>
            <person name="Klingl A."/>
            <person name="Woyke T."/>
            <person name="Ryan C.M."/>
            <person name="Banfield J.F."/>
        </authorList>
    </citation>
    <scope>NUCLEOTIDE SEQUENCE [LARGE SCALE GENOMIC DNA]</scope>
    <source>
        <strain evidence="14">CG23_combo_of_CG06-09_8_20_14_all_39_25</strain>
    </source>
</reference>
<dbReference type="Pfam" id="PF03952">
    <property type="entry name" value="Enolase_N"/>
    <property type="match status" value="1"/>
</dbReference>
<organism evidence="14 15">
    <name type="scientific">Candidatus Nealsonbacteria bacterium CG23_combo_of_CG06-09_8_20_14_all_39_25</name>
    <dbReference type="NCBI Taxonomy" id="1974723"/>
    <lineage>
        <taxon>Bacteria</taxon>
        <taxon>Candidatus Nealsoniibacteriota</taxon>
    </lineage>
</organism>
<keyword evidence="9 11" id="KW-0479">Metal-binding</keyword>
<dbReference type="Pfam" id="PF00113">
    <property type="entry name" value="Enolase_C"/>
    <property type="match status" value="1"/>
</dbReference>
<dbReference type="EC" id="4.2.1.11" evidence="3 9"/>
<dbReference type="InterPro" id="IPR020810">
    <property type="entry name" value="Enolase_C"/>
</dbReference>
<dbReference type="InterPro" id="IPR029017">
    <property type="entry name" value="Enolase-like_N"/>
</dbReference>
<feature type="active site" description="Proton acceptor" evidence="9 10">
    <location>
        <position position="320"/>
    </location>
</feature>
<dbReference type="PIRSF" id="PIRSF001400">
    <property type="entry name" value="Enolase"/>
    <property type="match status" value="1"/>
</dbReference>
<gene>
    <name evidence="9" type="primary">eno</name>
    <name evidence="14" type="ORF">COX38_02715</name>
</gene>
<evidence type="ECO:0000256" key="1">
    <source>
        <dbReference type="ARBA" id="ARBA00005031"/>
    </source>
</evidence>